<feature type="region of interest" description="Disordered" evidence="4">
    <location>
        <begin position="561"/>
        <end position="597"/>
    </location>
</feature>
<dbReference type="PANTHER" id="PTHR45527:SF1">
    <property type="entry name" value="FATTY ACID SYNTHASE"/>
    <property type="match status" value="1"/>
</dbReference>
<dbReference type="Pfam" id="PF00550">
    <property type="entry name" value="PP-binding"/>
    <property type="match status" value="3"/>
</dbReference>
<dbReference type="SUPFAM" id="SSF56801">
    <property type="entry name" value="Acetyl-CoA synthetase-like"/>
    <property type="match status" value="2"/>
</dbReference>
<dbReference type="InterPro" id="IPR001242">
    <property type="entry name" value="Condensation_dom"/>
</dbReference>
<gene>
    <name evidence="6" type="ordered locus">Caci_5065</name>
</gene>
<dbReference type="Gene3D" id="3.40.50.12780">
    <property type="entry name" value="N-terminal domain of ligase-like"/>
    <property type="match status" value="2"/>
</dbReference>
<dbReference type="CDD" id="cd19531">
    <property type="entry name" value="LCL_NRPS-like"/>
    <property type="match status" value="2"/>
</dbReference>
<dbReference type="EMBL" id="CP001700">
    <property type="protein sequence ID" value="ACU73925.1"/>
    <property type="molecule type" value="Genomic_DNA"/>
</dbReference>
<dbReference type="InterPro" id="IPR006162">
    <property type="entry name" value="Ppantetheine_attach_site"/>
</dbReference>
<dbReference type="InterPro" id="IPR025110">
    <property type="entry name" value="AMP-bd_C"/>
</dbReference>
<evidence type="ECO:0000256" key="2">
    <source>
        <dbReference type="ARBA" id="ARBA00022450"/>
    </source>
</evidence>
<dbReference type="RefSeq" id="WP_015793654.1">
    <property type="nucleotide sequence ID" value="NC_013131.1"/>
</dbReference>
<feature type="region of interest" description="Disordered" evidence="4">
    <location>
        <begin position="162"/>
        <end position="185"/>
    </location>
</feature>
<evidence type="ECO:0000256" key="1">
    <source>
        <dbReference type="ARBA" id="ARBA00001957"/>
    </source>
</evidence>
<dbReference type="Proteomes" id="UP000000851">
    <property type="component" value="Chromosome"/>
</dbReference>
<evidence type="ECO:0000313" key="6">
    <source>
        <dbReference type="EMBL" id="ACU73925.1"/>
    </source>
</evidence>
<sequence>MSYAAGDRIATGDALAAAVHRIWCEVLEIDDLDPQASLFDVGGHSLMATQIMARVRSELRVALTLDAFFDEPTSAGVAALVAQFHASGAAPAPAADAAPPQDPERSAPLSPAQERLWFLYRLDPADTAYNMPTTLRIRGALDTAALDRALRELVDRHPMLRATFGDRDGRPTQTIGDHGPDLERIDLSAAPDPEHARKLVAERADRPFDLERGPVFRVTLVRLAADDHVFGVVLHHIAGDGWSLEVLLREVSELYAAFVDGEPSPLKPLELTYLEHVRHSQSADAAALESWTTRLAGAPVLELPTDRPRRPIRSGRGERLVFELPADLVARLEALARAERSTLFMVLLAAYQVLLSRYSGQRDICVGTPVLGRADVRAEQVVGYFAGTVVLRGDLSADPPFRDFLRATRSSTLRAISGPEVPLERILAELRIDRDRSRTPLFQAMFMLLRQPEAKPHLGHLDAEIFDQGLSGAKTDIGLDIYQGPHSANAVLTYDTDLFDRPTITRMTTHYRTLLEDAATRPGARVSELRLMDAAERTEVLHRWNGDTGHDSEAAQISDADAVSGAEGEPTSAQSVARAEAPQQLNEGAGQDSATTQLRRTPGEGELTSAHLGAGAESLHRLNEGTGRDSAVAQPRRTPGEMIAAEAAQTPDADAVSGAEGQATSAHLVAGAAEQPRRTPGEAVDAQAAGIPNANAVSGAEGEATSVHLVAGAAAQPRRTPGEAIAAQAARTPDAVAVSGVDGDLTYAQLMVRADEIAALLGERRGLVAVSLRRSPDLVAALLAVWRLGAAYLPLDPEFPAERTALILADSGASVLLTERALAGRFGAHEIVVLEDAEAGARPVEVRSAGLEAPAYVLYTSGSTGRPKGVAVPHRALAAFLDAMTGLLGVQGGRSWLGLTSLSFDISALEIFLPLTGGGRLVLVPDGVARDGAALVALIERAGVTDVQATPSGWRLLLESGFAGGDIDVLVGGEALPPQLARDLRSRVRRLVNMYGPTETTIWSSWWEVPQDPDEVLIGGPIAGTQLYVLDEHLEPVPIGVPGELCVAGEGVAIGYLGRPGLTAEKFQPDPFGPPGSRLYHTGDRVRRRAGGAIEFLGRTDDQVKLRGHRIELGEIEAVLDSHPNVRGAAVVVRDELLVAYVVGDIGDADDLIAHAAAALPAAMVPALVVAIDALPLTPNGKIDRRALPAVRPEQPRARGSAPRTPAQRRVADVFTDVLGHGPLGVNDDFFALGGHSLLAAKAVARLDRLPIGDLFANPTVSGLAAVMERRQNSESASGQFGSQASEPQLSPAQQRLWFLHRLEPDSAAYNMYNVWRLRGPLDADDFRSALDDLVARHETLRTRYPDQDGVPIAVVEPPGIVDVERIDLSDASGSAEPHARRLVADRVNAPFDLTTAPPLRAALIRLADGDHVFCLVLHHIAGDGWSLNILRDDFAALYAARRAGQGSPFDQNYDTDLVRYADIDPAYWNRDRTADLEYWRAQLAEPTVLDLPTDHPRPALSRHSGGIHPFRVPAELTERLERLGRQHGATPFMVLLAAYQILLARHSGQDDILVGTPAAGRDAVELERVVGYFTRTLVLRGDLSGDPRFDDLLARTRTTVLDALGHQDVPFEELLSALAVDRDPSRTPLFQTMAILHSQDEDAVADRFADLALAPFDAGYRQAKFDLMLEAWRDDEGLSLLLDYDTELFDETTVAGLAERLVLVLTGIADDPNRPISALPMLTAADQRFLDKHASAAPDRGPLVPELIAATIRRAPEAVAVSCGTDVLTYAELGERADRLAAAIAGAETVGVCLPRSTDMIVALLAAWHAGAAYLPLDPEYPQQRRDLMTTDSGASVVLTDVDLTQSLTQNSETPQTARPEVRTAPAYIIYTSGSTGVPKGVTVTHANLAARVRWMVDEYELGADDVVVQFASLSFDTHAEEIYPALVAGAQVRLLPDGGASLPDFLAAAPDVTVLDLPTAHWHQLVDVIDDIAWPDALRLVILGGEQVHASAVARWREKFGDRVRLVNTYGPTETTIIATAADLTGGTDRRPPIGRPIAATSVQILDRAGQPVPPGAVGELVIGGSGVARGYLGRPELTAERFTPDPHGAPGARRYHSGDLARWRDDGQLEFLGRLDDQVKVRGFRVEPGEVEHRILSHPLVGGAAVIVRDDALVAFVVGLTGGTAAVSADALRVHLAETLPPHLIPGRIVTVERLPLTVSGKVDRAALAALAPELRDADADTGADADAHPDTSPLTDAEQLVAEVWSEVLGVEGLRAGDHFFHLGGHSLMAMRVAARIQAATDIRVPIRTLLAHPRLRDLAAAVEDIATAELAALTDEEADRLLASKEDS</sequence>
<proteinExistence type="predicted"/>
<feature type="domain" description="Carrier" evidence="5">
    <location>
        <begin position="10"/>
        <end position="85"/>
    </location>
</feature>
<dbReference type="PANTHER" id="PTHR45527">
    <property type="entry name" value="NONRIBOSOMAL PEPTIDE SYNTHETASE"/>
    <property type="match status" value="1"/>
</dbReference>
<evidence type="ECO:0000256" key="4">
    <source>
        <dbReference type="SAM" id="MobiDB-lite"/>
    </source>
</evidence>
<dbReference type="Gene3D" id="3.30.559.10">
    <property type="entry name" value="Chloramphenicol acetyltransferase-like domain"/>
    <property type="match status" value="2"/>
</dbReference>
<dbReference type="InterPro" id="IPR010071">
    <property type="entry name" value="AA_adenyl_dom"/>
</dbReference>
<dbReference type="OrthoDB" id="2472181at2"/>
<dbReference type="InterPro" id="IPR042099">
    <property type="entry name" value="ANL_N_sf"/>
</dbReference>
<dbReference type="InParanoid" id="C7Q4X7"/>
<dbReference type="GO" id="GO:0008610">
    <property type="term" value="P:lipid biosynthetic process"/>
    <property type="evidence" value="ECO:0007669"/>
    <property type="project" value="UniProtKB-ARBA"/>
</dbReference>
<dbReference type="InterPro" id="IPR000873">
    <property type="entry name" value="AMP-dep_synth/lig_dom"/>
</dbReference>
<evidence type="ECO:0000259" key="5">
    <source>
        <dbReference type="PROSITE" id="PS50075"/>
    </source>
</evidence>
<dbReference type="HOGENOM" id="CLU_000022_0_8_11"/>
<dbReference type="SMART" id="SM00823">
    <property type="entry name" value="PKS_PP"/>
    <property type="match status" value="3"/>
</dbReference>
<evidence type="ECO:0000313" key="7">
    <source>
        <dbReference type="Proteomes" id="UP000000851"/>
    </source>
</evidence>
<dbReference type="PROSITE" id="PS00012">
    <property type="entry name" value="PHOSPHOPANTETHEINE"/>
    <property type="match status" value="2"/>
</dbReference>
<dbReference type="Gene3D" id="3.30.300.30">
    <property type="match status" value="2"/>
</dbReference>
<dbReference type="eggNOG" id="COG1020">
    <property type="taxonomic scope" value="Bacteria"/>
</dbReference>
<dbReference type="PROSITE" id="PS50075">
    <property type="entry name" value="CARRIER"/>
    <property type="match status" value="2"/>
</dbReference>
<dbReference type="GO" id="GO:0005737">
    <property type="term" value="C:cytoplasm"/>
    <property type="evidence" value="ECO:0007669"/>
    <property type="project" value="TreeGrafter"/>
</dbReference>
<name>C7Q4X7_CATAD</name>
<dbReference type="InterPro" id="IPR045851">
    <property type="entry name" value="AMP-bd_C_sf"/>
</dbReference>
<dbReference type="Pfam" id="PF00501">
    <property type="entry name" value="AMP-binding"/>
    <property type="match status" value="2"/>
</dbReference>
<keyword evidence="2" id="KW-0596">Phosphopantetheine</keyword>
<dbReference type="FunFam" id="1.10.1200.10:FF:000005">
    <property type="entry name" value="Nonribosomal peptide synthetase 1"/>
    <property type="match status" value="1"/>
</dbReference>
<dbReference type="Pfam" id="PF00668">
    <property type="entry name" value="Condensation"/>
    <property type="match status" value="2"/>
</dbReference>
<dbReference type="GO" id="GO:0003824">
    <property type="term" value="F:catalytic activity"/>
    <property type="evidence" value="ECO:0007669"/>
    <property type="project" value="InterPro"/>
</dbReference>
<dbReference type="InterPro" id="IPR023213">
    <property type="entry name" value="CAT-like_dom_sf"/>
</dbReference>
<dbReference type="KEGG" id="cai:Caci_5065"/>
<dbReference type="Gene3D" id="3.30.559.30">
    <property type="entry name" value="Nonribosomal peptide synthetase, condensation domain"/>
    <property type="match status" value="2"/>
</dbReference>
<comment type="cofactor">
    <cofactor evidence="1">
        <name>pantetheine 4'-phosphate</name>
        <dbReference type="ChEBI" id="CHEBI:47942"/>
    </cofactor>
</comment>
<dbReference type="FunFam" id="2.30.38.10:FF:000001">
    <property type="entry name" value="Non-ribosomal peptide synthetase PvdI"/>
    <property type="match status" value="2"/>
</dbReference>
<dbReference type="InterPro" id="IPR020845">
    <property type="entry name" value="AMP-binding_CS"/>
</dbReference>
<dbReference type="InterPro" id="IPR009081">
    <property type="entry name" value="PP-bd_ACP"/>
</dbReference>
<dbReference type="FunFam" id="3.40.50.12780:FF:000012">
    <property type="entry name" value="Non-ribosomal peptide synthetase"/>
    <property type="match status" value="1"/>
</dbReference>
<accession>C7Q4X7</accession>
<dbReference type="SUPFAM" id="SSF52777">
    <property type="entry name" value="CoA-dependent acyltransferases"/>
    <property type="match status" value="4"/>
</dbReference>
<dbReference type="InterPro" id="IPR036736">
    <property type="entry name" value="ACP-like_sf"/>
</dbReference>
<reference evidence="6 7" key="1">
    <citation type="journal article" date="2009" name="Stand. Genomic Sci.">
        <title>Complete genome sequence of Catenulispora acidiphila type strain (ID 139908).</title>
        <authorList>
            <person name="Copeland A."/>
            <person name="Lapidus A."/>
            <person name="Glavina Del Rio T."/>
            <person name="Nolan M."/>
            <person name="Lucas S."/>
            <person name="Chen F."/>
            <person name="Tice H."/>
            <person name="Cheng J.F."/>
            <person name="Bruce D."/>
            <person name="Goodwin L."/>
            <person name="Pitluck S."/>
            <person name="Mikhailova N."/>
            <person name="Pati A."/>
            <person name="Ivanova N."/>
            <person name="Mavromatis K."/>
            <person name="Chen A."/>
            <person name="Palaniappan K."/>
            <person name="Chain P."/>
            <person name="Land M."/>
            <person name="Hauser L."/>
            <person name="Chang Y.J."/>
            <person name="Jeffries C.D."/>
            <person name="Chertkov O."/>
            <person name="Brettin T."/>
            <person name="Detter J.C."/>
            <person name="Han C."/>
            <person name="Ali Z."/>
            <person name="Tindall B.J."/>
            <person name="Goker M."/>
            <person name="Bristow J."/>
            <person name="Eisen J.A."/>
            <person name="Markowitz V."/>
            <person name="Hugenholtz P."/>
            <person name="Kyrpides N.C."/>
            <person name="Klenk H.P."/>
        </authorList>
    </citation>
    <scope>NUCLEOTIDE SEQUENCE [LARGE SCALE GENOMIC DNA]</scope>
    <source>
        <strain evidence="7">DSM 44928 / JCM 14897 / NBRC 102108 / NRRL B-24433 / ID139908</strain>
    </source>
</reference>
<dbReference type="Gene3D" id="1.10.1200.10">
    <property type="entry name" value="ACP-like"/>
    <property type="match status" value="3"/>
</dbReference>
<dbReference type="NCBIfam" id="TIGR01733">
    <property type="entry name" value="AA-adenyl-dom"/>
    <property type="match status" value="2"/>
</dbReference>
<keyword evidence="7" id="KW-1185">Reference proteome</keyword>
<dbReference type="PROSITE" id="PS00455">
    <property type="entry name" value="AMP_BINDING"/>
    <property type="match status" value="2"/>
</dbReference>
<dbReference type="GO" id="GO:0043041">
    <property type="term" value="P:amino acid activation for nonribosomal peptide biosynthetic process"/>
    <property type="evidence" value="ECO:0007669"/>
    <property type="project" value="TreeGrafter"/>
</dbReference>
<feature type="domain" description="Carrier" evidence="5">
    <location>
        <begin position="2236"/>
        <end position="2311"/>
    </location>
</feature>
<dbReference type="SUPFAM" id="SSF47336">
    <property type="entry name" value="ACP-like"/>
    <property type="match status" value="3"/>
</dbReference>
<protein>
    <submittedName>
        <fullName evidence="6">Amino acid adenylation domain protein</fullName>
    </submittedName>
</protein>
<organism evidence="6 7">
    <name type="scientific">Catenulispora acidiphila (strain DSM 44928 / JCM 14897 / NBRC 102108 / NRRL B-24433 / ID139908)</name>
    <dbReference type="NCBI Taxonomy" id="479433"/>
    <lineage>
        <taxon>Bacteria</taxon>
        <taxon>Bacillati</taxon>
        <taxon>Actinomycetota</taxon>
        <taxon>Actinomycetes</taxon>
        <taxon>Catenulisporales</taxon>
        <taxon>Catenulisporaceae</taxon>
        <taxon>Catenulispora</taxon>
    </lineage>
</organism>
<dbReference type="GO" id="GO:0044550">
    <property type="term" value="P:secondary metabolite biosynthetic process"/>
    <property type="evidence" value="ECO:0007669"/>
    <property type="project" value="TreeGrafter"/>
</dbReference>
<keyword evidence="3" id="KW-0597">Phosphoprotein</keyword>
<dbReference type="Pfam" id="PF13193">
    <property type="entry name" value="AMP-binding_C"/>
    <property type="match status" value="2"/>
</dbReference>
<dbReference type="GO" id="GO:0031177">
    <property type="term" value="F:phosphopantetheine binding"/>
    <property type="evidence" value="ECO:0007669"/>
    <property type="project" value="InterPro"/>
</dbReference>
<dbReference type="CDD" id="cd05930">
    <property type="entry name" value="A_NRPS"/>
    <property type="match status" value="1"/>
</dbReference>
<dbReference type="InterPro" id="IPR020806">
    <property type="entry name" value="PKS_PP-bd"/>
</dbReference>
<dbReference type="STRING" id="479433.Caci_5065"/>
<evidence type="ECO:0000256" key="3">
    <source>
        <dbReference type="ARBA" id="ARBA00022553"/>
    </source>
</evidence>